<dbReference type="InterPro" id="IPR013517">
    <property type="entry name" value="FG-GAP"/>
</dbReference>
<dbReference type="InterPro" id="IPR028994">
    <property type="entry name" value="Integrin_alpha_N"/>
</dbReference>
<dbReference type="Gene3D" id="2.130.10.130">
    <property type="entry name" value="Integrin alpha, N-terminal"/>
    <property type="match status" value="3"/>
</dbReference>
<dbReference type="Pfam" id="PF01551">
    <property type="entry name" value="Peptidase_M23"/>
    <property type="match status" value="1"/>
</dbReference>
<feature type="compositionally biased region" description="Low complexity" evidence="2">
    <location>
        <begin position="670"/>
        <end position="679"/>
    </location>
</feature>
<dbReference type="Gene3D" id="2.70.70.10">
    <property type="entry name" value="Glucose Permease (Domain IIA)"/>
    <property type="match status" value="1"/>
</dbReference>
<keyword evidence="1" id="KW-0732">Signal</keyword>
<name>A0AAU8JJJ8_9CYAN</name>
<dbReference type="PANTHER" id="PTHR21666:SF294">
    <property type="entry name" value="PEPTIDASE M23"/>
    <property type="match status" value="1"/>
</dbReference>
<gene>
    <name evidence="4" type="ORF">ABWT76_001298</name>
</gene>
<dbReference type="SUPFAM" id="SSF51261">
    <property type="entry name" value="Duplicated hybrid motif"/>
    <property type="match status" value="1"/>
</dbReference>
<evidence type="ECO:0000256" key="1">
    <source>
        <dbReference type="ARBA" id="ARBA00022729"/>
    </source>
</evidence>
<dbReference type="RefSeq" id="WP_190877820.1">
    <property type="nucleotide sequence ID" value="NZ_CP159837.1"/>
</dbReference>
<dbReference type="InterPro" id="IPR016047">
    <property type="entry name" value="M23ase_b-sheet_dom"/>
</dbReference>
<reference evidence="4" key="1">
    <citation type="submission" date="2024-07" db="EMBL/GenBank/DDBJ databases">
        <authorList>
            <person name="Kim Y.J."/>
            <person name="Jeong J.Y."/>
        </authorList>
    </citation>
    <scope>NUCLEOTIDE SEQUENCE</scope>
    <source>
        <strain evidence="4">GIHE-MW2</strain>
    </source>
</reference>
<feature type="domain" description="M23ase beta-sheet core" evidence="3">
    <location>
        <begin position="712"/>
        <end position="814"/>
    </location>
</feature>
<dbReference type="PANTHER" id="PTHR21666">
    <property type="entry name" value="PEPTIDASE-RELATED"/>
    <property type="match status" value="1"/>
</dbReference>
<feature type="region of interest" description="Disordered" evidence="2">
    <location>
        <begin position="663"/>
        <end position="686"/>
    </location>
</feature>
<dbReference type="Pfam" id="PF13517">
    <property type="entry name" value="FG-GAP_3"/>
    <property type="match status" value="2"/>
</dbReference>
<dbReference type="EMBL" id="CP159837">
    <property type="protein sequence ID" value="XCM38448.1"/>
    <property type="molecule type" value="Genomic_DNA"/>
</dbReference>
<dbReference type="GO" id="GO:0004222">
    <property type="term" value="F:metalloendopeptidase activity"/>
    <property type="evidence" value="ECO:0007669"/>
    <property type="project" value="TreeGrafter"/>
</dbReference>
<dbReference type="InterPro" id="IPR050570">
    <property type="entry name" value="Cell_wall_metabolism_enzyme"/>
</dbReference>
<dbReference type="InterPro" id="IPR011055">
    <property type="entry name" value="Dup_hybrid_motif"/>
</dbReference>
<dbReference type="AlphaFoldDB" id="A0AAU8JJJ8"/>
<dbReference type="CDD" id="cd12797">
    <property type="entry name" value="M23_peptidase"/>
    <property type="match status" value="1"/>
</dbReference>
<sequence>MLSFDTDTKEIARLLGINPDPIAPNDGDILKPFGANQLPIPGAADAIALPTLVSVACDNLVIPLDMSVDQGKTPAETDSHTAASVDSLTGIALAKSHEQLQQFANSPEFLSQMSLAFGDDFDVEAAQDLADSLTNGTFQTSPIKVVSAADINGANGAFAAETNNIYLSSELVADNADNPLPIVSVLLEEIGHYIDSQINISDAAGDEGAIFAGVVQGKVFDAAELQGLKAEDDTATVMLDGKATVIEQAANQKADFNGDGKTDFIRQEKNFWDDDTFNTAHVCLSTSNGSFSKQELTDHAGMKGDLTNLIFGDFNGDRRTDFIRQEKGVWDDDTANTAQVYLSNGNGTFSKQDLTNQADMKGDMTNLIVGDYNGDGKDDFIRQEKGAWDDDTANTAQVYLSNGNGTFSKQDLTEHTAMKGDLTNLIVGDYNGDGKDDFIRQETGVWDDDNANTAQVYLSNGNGTFSKQDLTDHVGMKGDLTNLILGDFNGDRRTDFIRQEKGVWDDDTANTAQVYLSNGNGTFSKQDLTNQADMKGDLTNLIVCDYNGDGKNDFIRQEKGVWDDDTANTAQVYLSNGNGTFSKQDLTDHVGMKGDLSNLIVGEFNGDRRTDFIRQEKGVWDDDTANNANIYLANSNGTFWKQDLTNDPNSMKADDGVNILTGSPQAYLNPTPSSSPTPTGGKYQLPYPDGTTYKVYQGNNGGYSHSDQWNRYAWDFGMPEGNTVVATRSGKVVSLYEGSQTRLTSMNGWAQYTNYVLIDHGDGTSSFYSHLKNNSVLPNVGDYVSQNQPIAQSGNTGFSTDPHLHYSVQKTPSYIPPGGFSNTSGYATESLPSSFSDPNVLSQNSNGVPTSPNYYTS</sequence>
<feature type="region of interest" description="Disordered" evidence="2">
    <location>
        <begin position="831"/>
        <end position="857"/>
    </location>
</feature>
<organism evidence="4">
    <name type="scientific">Planktothricoides raciborskii GIHE-MW2</name>
    <dbReference type="NCBI Taxonomy" id="2792601"/>
    <lineage>
        <taxon>Bacteria</taxon>
        <taxon>Bacillati</taxon>
        <taxon>Cyanobacteriota</taxon>
        <taxon>Cyanophyceae</taxon>
        <taxon>Oscillatoriophycideae</taxon>
        <taxon>Oscillatoriales</taxon>
        <taxon>Oscillatoriaceae</taxon>
        <taxon>Planktothricoides</taxon>
    </lineage>
</organism>
<dbReference type="SUPFAM" id="SSF69318">
    <property type="entry name" value="Integrin alpha N-terminal domain"/>
    <property type="match status" value="2"/>
</dbReference>
<evidence type="ECO:0000313" key="4">
    <source>
        <dbReference type="EMBL" id="XCM38448.1"/>
    </source>
</evidence>
<proteinExistence type="predicted"/>
<protein>
    <submittedName>
        <fullName evidence="4">FG-GAP-like repeat-containing protein</fullName>
    </submittedName>
</protein>
<evidence type="ECO:0000256" key="2">
    <source>
        <dbReference type="SAM" id="MobiDB-lite"/>
    </source>
</evidence>
<accession>A0AAU8JJJ8</accession>
<evidence type="ECO:0000259" key="3">
    <source>
        <dbReference type="Pfam" id="PF01551"/>
    </source>
</evidence>